<sequence>MDDAPVIAAFPSLALQIALGATAGAAAGFAYFTALRWNVDLFERGATPKALLLLVARFGLLAALFVALAKLGAAPLLSAALGLLAARRITLRRFGGLE</sequence>
<accession>A0A1W6MWK6</accession>
<evidence type="ECO:0000313" key="2">
    <source>
        <dbReference type="EMBL" id="ARN81968.1"/>
    </source>
</evidence>
<keyword evidence="1" id="KW-0812">Transmembrane</keyword>
<keyword evidence="3" id="KW-1185">Reference proteome</keyword>
<evidence type="ECO:0000313" key="3">
    <source>
        <dbReference type="Proteomes" id="UP000193978"/>
    </source>
</evidence>
<dbReference type="InterPro" id="IPR017581">
    <property type="entry name" value="AtpR-like"/>
</dbReference>
<dbReference type="STRING" id="655015.B1812_13735"/>
<keyword evidence="1" id="KW-0472">Membrane</keyword>
<dbReference type="Proteomes" id="UP000193978">
    <property type="component" value="Chromosome"/>
</dbReference>
<dbReference type="KEGG" id="mbry:B1812_13735"/>
<organism evidence="2 3">
    <name type="scientific">Methylocystis bryophila</name>
    <dbReference type="NCBI Taxonomy" id="655015"/>
    <lineage>
        <taxon>Bacteria</taxon>
        <taxon>Pseudomonadati</taxon>
        <taxon>Pseudomonadota</taxon>
        <taxon>Alphaproteobacteria</taxon>
        <taxon>Hyphomicrobiales</taxon>
        <taxon>Methylocystaceae</taxon>
        <taxon>Methylocystis</taxon>
    </lineage>
</organism>
<keyword evidence="1" id="KW-1133">Transmembrane helix</keyword>
<evidence type="ECO:0000256" key="1">
    <source>
        <dbReference type="SAM" id="Phobius"/>
    </source>
</evidence>
<evidence type="ECO:0008006" key="4">
    <source>
        <dbReference type="Google" id="ProtNLM"/>
    </source>
</evidence>
<dbReference type="EMBL" id="CP019948">
    <property type="protein sequence ID" value="ARN81968.1"/>
    <property type="molecule type" value="Genomic_DNA"/>
</dbReference>
<dbReference type="Pfam" id="PF12966">
    <property type="entry name" value="AtpR"/>
    <property type="match status" value="1"/>
</dbReference>
<feature type="transmembrane region" description="Helical" evidence="1">
    <location>
        <begin position="51"/>
        <end position="84"/>
    </location>
</feature>
<gene>
    <name evidence="2" type="ORF">B1812_13735</name>
</gene>
<dbReference type="AlphaFoldDB" id="A0A1W6MWK6"/>
<protein>
    <recommendedName>
        <fullName evidence="4">ATP synthase subunit I</fullName>
    </recommendedName>
</protein>
<name>A0A1W6MWK6_9HYPH</name>
<proteinExistence type="predicted"/>
<reference evidence="2 3" key="1">
    <citation type="submission" date="2017-02" db="EMBL/GenBank/DDBJ databases">
        <authorList>
            <person name="Peterson S.W."/>
        </authorList>
    </citation>
    <scope>NUCLEOTIDE SEQUENCE [LARGE SCALE GENOMIC DNA]</scope>
    <source>
        <strain evidence="2 3">S285</strain>
    </source>
</reference>